<dbReference type="Gene3D" id="3.40.50.720">
    <property type="entry name" value="NAD(P)-binding Rossmann-like Domain"/>
    <property type="match status" value="1"/>
</dbReference>
<feature type="transmembrane region" description="Helical" evidence="5">
    <location>
        <begin position="12"/>
        <end position="35"/>
    </location>
</feature>
<dbReference type="PRINTS" id="PR00081">
    <property type="entry name" value="GDHRDH"/>
</dbReference>
<reference evidence="6 7" key="1">
    <citation type="journal article" date="2014" name="Nat. Commun.">
        <title>Klebsormidium flaccidum genome reveals primary factors for plant terrestrial adaptation.</title>
        <authorList>
            <person name="Hori K."/>
            <person name="Maruyama F."/>
            <person name="Fujisawa T."/>
            <person name="Togashi T."/>
            <person name="Yamamoto N."/>
            <person name="Seo M."/>
            <person name="Sato S."/>
            <person name="Yamada T."/>
            <person name="Mori H."/>
            <person name="Tajima N."/>
            <person name="Moriyama T."/>
            <person name="Ikeuchi M."/>
            <person name="Watanabe M."/>
            <person name="Wada H."/>
            <person name="Kobayashi K."/>
            <person name="Saito M."/>
            <person name="Masuda T."/>
            <person name="Sasaki-Sekimoto Y."/>
            <person name="Mashiguchi K."/>
            <person name="Awai K."/>
            <person name="Shimojima M."/>
            <person name="Masuda S."/>
            <person name="Iwai M."/>
            <person name="Nobusawa T."/>
            <person name="Narise T."/>
            <person name="Kondo S."/>
            <person name="Saito H."/>
            <person name="Sato R."/>
            <person name="Murakawa M."/>
            <person name="Ihara Y."/>
            <person name="Oshima-Yamada Y."/>
            <person name="Ohtaka K."/>
            <person name="Satoh M."/>
            <person name="Sonobe K."/>
            <person name="Ishii M."/>
            <person name="Ohtani R."/>
            <person name="Kanamori-Sato M."/>
            <person name="Honoki R."/>
            <person name="Miyazaki D."/>
            <person name="Mochizuki H."/>
            <person name="Umetsu J."/>
            <person name="Higashi K."/>
            <person name="Shibata D."/>
            <person name="Kamiya Y."/>
            <person name="Sato N."/>
            <person name="Nakamura Y."/>
            <person name="Tabata S."/>
            <person name="Ida S."/>
            <person name="Kurokawa K."/>
            <person name="Ohta H."/>
        </authorList>
    </citation>
    <scope>NUCLEOTIDE SEQUENCE [LARGE SCALE GENOMIC DNA]</scope>
    <source>
        <strain evidence="6 7">NIES-2285</strain>
    </source>
</reference>
<keyword evidence="7" id="KW-1185">Reference proteome</keyword>
<accession>A0A0U9HUK7</accession>
<dbReference type="GO" id="GO:0005829">
    <property type="term" value="C:cytosol"/>
    <property type="evidence" value="ECO:0000318"/>
    <property type="project" value="GO_Central"/>
</dbReference>
<dbReference type="STRING" id="105231.A0A0U9HUK7"/>
<evidence type="ECO:0000256" key="5">
    <source>
        <dbReference type="SAM" id="Phobius"/>
    </source>
</evidence>
<gene>
    <name evidence="6" type="ORF">KFL_000970040</name>
</gene>
<dbReference type="InterPro" id="IPR002347">
    <property type="entry name" value="SDR_fam"/>
</dbReference>
<dbReference type="GO" id="GO:0016491">
    <property type="term" value="F:oxidoreductase activity"/>
    <property type="evidence" value="ECO:0000318"/>
    <property type="project" value="GO_Central"/>
</dbReference>
<protein>
    <submittedName>
        <fullName evidence="6">Short chain dehydrogenase reductase</fullName>
    </submittedName>
</protein>
<keyword evidence="3" id="KW-0560">Oxidoreductase</keyword>
<dbReference type="SUPFAM" id="SSF51735">
    <property type="entry name" value="NAD(P)-binding Rossmann-fold domains"/>
    <property type="match status" value="1"/>
</dbReference>
<evidence type="ECO:0000256" key="4">
    <source>
        <dbReference type="RuleBase" id="RU000363"/>
    </source>
</evidence>
<sequence length="319" mass="35942">MERLLNVLFNLTLFPGGILVLLVLIPGLWVFRFLYKTFVKKEMRVAGKTVIITGASSGIGESLAFEYAQRGANLVLTARRENLLQKNAEKCRQLGSPDVLVVPADLTKVENNKKVVDQAVEHFGGVDIVVCNAGKGHSWFFEAVEDTSEFQKIADIDFWGNVYPTYYAMPHLKRAGGQIVVIDSVGGFIPYPRQSLYNAQKQGLLGLYDTLRVEAADEIDITIACPGYIRTAMTEKLPVEQLGPFPLLPVKVAARRIVEAAVRRDRYVIVPGWYKLFLLYRIFAPEVMDWTNRYIIQGEHHRPALLGQIKQWLGYKVVD</sequence>
<dbReference type="EMBL" id="DF237046">
    <property type="protein sequence ID" value="GAQ81980.1"/>
    <property type="molecule type" value="Genomic_DNA"/>
</dbReference>
<dbReference type="InterPro" id="IPR036291">
    <property type="entry name" value="NAD(P)-bd_dom_sf"/>
</dbReference>
<proteinExistence type="inferred from homology"/>
<evidence type="ECO:0000256" key="2">
    <source>
        <dbReference type="ARBA" id="ARBA00022857"/>
    </source>
</evidence>
<dbReference type="OMA" id="YKYAATK"/>
<keyword evidence="5" id="KW-0472">Membrane</keyword>
<name>A0A0U9HUK7_KLENI</name>
<dbReference type="PANTHER" id="PTHR43391">
    <property type="entry name" value="RETINOL DEHYDROGENASE-RELATED"/>
    <property type="match status" value="1"/>
</dbReference>
<dbReference type="PRINTS" id="PR00080">
    <property type="entry name" value="SDRFAMILY"/>
</dbReference>
<dbReference type="PANTHER" id="PTHR43391:SF14">
    <property type="entry name" value="DEHYDROGENASE_REDUCTASE SDR FAMILY PROTEIN 7-LIKE"/>
    <property type="match status" value="1"/>
</dbReference>
<evidence type="ECO:0000256" key="3">
    <source>
        <dbReference type="ARBA" id="ARBA00023002"/>
    </source>
</evidence>
<dbReference type="AlphaFoldDB" id="A0A0U9HUK7"/>
<keyword evidence="5" id="KW-0812">Transmembrane</keyword>
<dbReference type="Proteomes" id="UP000054558">
    <property type="component" value="Unassembled WGS sequence"/>
</dbReference>
<keyword evidence="2" id="KW-0521">NADP</keyword>
<comment type="similarity">
    <text evidence="1 4">Belongs to the short-chain dehydrogenases/reductases (SDR) family.</text>
</comment>
<keyword evidence="5" id="KW-1133">Transmembrane helix</keyword>
<evidence type="ECO:0000256" key="1">
    <source>
        <dbReference type="ARBA" id="ARBA00006484"/>
    </source>
</evidence>
<dbReference type="OrthoDB" id="47007at2759"/>
<dbReference type="Pfam" id="PF00106">
    <property type="entry name" value="adh_short"/>
    <property type="match status" value="1"/>
</dbReference>
<evidence type="ECO:0000313" key="6">
    <source>
        <dbReference type="EMBL" id="GAQ81980.1"/>
    </source>
</evidence>
<organism evidence="6 7">
    <name type="scientific">Klebsormidium nitens</name>
    <name type="common">Green alga</name>
    <name type="synonym">Ulothrix nitens</name>
    <dbReference type="NCBI Taxonomy" id="105231"/>
    <lineage>
        <taxon>Eukaryota</taxon>
        <taxon>Viridiplantae</taxon>
        <taxon>Streptophyta</taxon>
        <taxon>Klebsormidiophyceae</taxon>
        <taxon>Klebsormidiales</taxon>
        <taxon>Klebsormidiaceae</taxon>
        <taxon>Klebsormidium</taxon>
    </lineage>
</organism>
<evidence type="ECO:0000313" key="7">
    <source>
        <dbReference type="Proteomes" id="UP000054558"/>
    </source>
</evidence>